<dbReference type="InterPro" id="IPR001362">
    <property type="entry name" value="Glyco_hydro_32"/>
</dbReference>
<keyword evidence="8" id="KW-0119">Carbohydrate metabolism</keyword>
<evidence type="ECO:0000259" key="9">
    <source>
        <dbReference type="Pfam" id="PF00251"/>
    </source>
</evidence>
<evidence type="ECO:0000313" key="12">
    <source>
        <dbReference type="Proteomes" id="UP000783588"/>
    </source>
</evidence>
<evidence type="ECO:0000313" key="11">
    <source>
        <dbReference type="EMBL" id="MBU5489760.1"/>
    </source>
</evidence>
<dbReference type="Pfam" id="PF00251">
    <property type="entry name" value="Glyco_hydro_32N"/>
    <property type="match status" value="1"/>
</dbReference>
<dbReference type="Proteomes" id="UP000783588">
    <property type="component" value="Unassembled WGS sequence"/>
</dbReference>
<keyword evidence="8" id="KW-0963">Cytoplasm</keyword>
<organism evidence="11 12">
    <name type="scientific">Butyricicoccus intestinisimiae</name>
    <dbReference type="NCBI Taxonomy" id="2841509"/>
    <lineage>
        <taxon>Bacteria</taxon>
        <taxon>Bacillati</taxon>
        <taxon>Bacillota</taxon>
        <taxon>Clostridia</taxon>
        <taxon>Eubacteriales</taxon>
        <taxon>Butyricicoccaceae</taxon>
        <taxon>Butyricicoccus</taxon>
    </lineage>
</organism>
<name>A0ABS6ESE4_9FIRM</name>
<evidence type="ECO:0000256" key="6">
    <source>
        <dbReference type="ARBA" id="ARBA00033367"/>
    </source>
</evidence>
<keyword evidence="4 7" id="KW-0378">Hydrolase</keyword>
<accession>A0ABS6ESE4</accession>
<dbReference type="InterPro" id="IPR006232">
    <property type="entry name" value="Suc6P_hydrolase"/>
</dbReference>
<evidence type="ECO:0000256" key="8">
    <source>
        <dbReference type="RuleBase" id="RU365015"/>
    </source>
</evidence>
<evidence type="ECO:0000256" key="3">
    <source>
        <dbReference type="ARBA" id="ARBA00019623"/>
    </source>
</evidence>
<sequence>MQTKREKLKQNILKAEAEAGAQRAKDPYRFGFHLMPPSGWMNDPNGLCWYQGEYHVFYQYSPLDAHRGQIFWGHWSSPDLLSWTQHPVFLYPTDAWDKNGVYSGSGLAEKDGLYLYYTGNVKHPGNYDYIYEGRGHNVGLAVTRDGITADSNRCILENKDYPQNLSCHVRDPKVWKQDGAYYMVLGARTRQDVGEILVFTSEDRLHWKHLNTIQTPQPFGFMWECPDVFCVDGQWIVMTSPQGIAHEKYQYQNVYSCGYFPLYGDFRSEYTLGDYQELDAGFDFYAPQTFEAPDGRRILLGWMGMPDADYTNPTADWSGWQHGMSVPRALHWNGERLTAQPIEELQQLRTDSKRQTMQGTAAINTGAMAELRIRNTGEHLHIAIGNSAVIEWSQGLLSLTLSEQAGYGRTKRYIQTQKLDTLHLLMDTSSLELFVNGGEQTMTTRFYPQGEEQKNRTITLHGEGEVRSDTLQPMTFHWAQA</sequence>
<feature type="domain" description="Glycosyl hydrolase family 32 N-terminal" evidence="9">
    <location>
        <begin position="33"/>
        <end position="341"/>
    </location>
</feature>
<proteinExistence type="inferred from homology"/>
<dbReference type="PROSITE" id="PS00609">
    <property type="entry name" value="GLYCOSYL_HYDROL_F32"/>
    <property type="match status" value="1"/>
</dbReference>
<evidence type="ECO:0000256" key="2">
    <source>
        <dbReference type="ARBA" id="ARBA00012758"/>
    </source>
</evidence>
<evidence type="ECO:0000256" key="1">
    <source>
        <dbReference type="ARBA" id="ARBA00004914"/>
    </source>
</evidence>
<keyword evidence="5 7" id="KW-0326">Glycosidase</keyword>
<evidence type="ECO:0000259" key="10">
    <source>
        <dbReference type="Pfam" id="PF08244"/>
    </source>
</evidence>
<comment type="function">
    <text evidence="8">Enables the bacterium to metabolize sucrose as a sole carbon source.</text>
</comment>
<dbReference type="InterPro" id="IPR013148">
    <property type="entry name" value="Glyco_hydro_32_N"/>
</dbReference>
<dbReference type="InterPro" id="IPR051214">
    <property type="entry name" value="GH32_Enzymes"/>
</dbReference>
<protein>
    <recommendedName>
        <fullName evidence="3 7">Sucrose-6-phosphate hydrolase</fullName>
        <ecNumber evidence="2 7">3.2.1.26</ecNumber>
    </recommendedName>
    <alternativeName>
        <fullName evidence="6 8">Invertase</fullName>
    </alternativeName>
</protein>
<evidence type="ECO:0000256" key="5">
    <source>
        <dbReference type="ARBA" id="ARBA00023295"/>
    </source>
</evidence>
<dbReference type="SMART" id="SM00640">
    <property type="entry name" value="Glyco_32"/>
    <property type="match status" value="1"/>
</dbReference>
<dbReference type="PANTHER" id="PTHR43101:SF1">
    <property type="entry name" value="BETA-FRUCTOSIDASE"/>
    <property type="match status" value="1"/>
</dbReference>
<dbReference type="InterPro" id="IPR013189">
    <property type="entry name" value="Glyco_hydro_32_C"/>
</dbReference>
<dbReference type="Pfam" id="PF08244">
    <property type="entry name" value="Glyco_hydro_32C"/>
    <property type="match status" value="1"/>
</dbReference>
<dbReference type="InterPro" id="IPR018053">
    <property type="entry name" value="Glyco_hydro_32_AS"/>
</dbReference>
<reference evidence="11 12" key="1">
    <citation type="submission" date="2021-06" db="EMBL/GenBank/DDBJ databases">
        <authorList>
            <person name="Sun Q."/>
            <person name="Li D."/>
        </authorList>
    </citation>
    <scope>NUCLEOTIDE SEQUENCE [LARGE SCALE GENOMIC DNA]</scope>
    <source>
        <strain evidence="11 12">MSJd-7</strain>
    </source>
</reference>
<comment type="catalytic activity">
    <reaction evidence="7">
        <text>Hydrolysis of terminal non-reducing beta-D-fructofuranoside residues in beta-D-fructofuranosides.</text>
        <dbReference type="EC" id="3.2.1.26"/>
    </reaction>
</comment>
<dbReference type="CDD" id="cd18623">
    <property type="entry name" value="GH32_ScrB-like"/>
    <property type="match status" value="1"/>
</dbReference>
<dbReference type="EC" id="3.2.1.26" evidence="2 7"/>
<dbReference type="NCBIfam" id="TIGR01322">
    <property type="entry name" value="scrB_fam"/>
    <property type="match status" value="1"/>
</dbReference>
<comment type="caution">
    <text evidence="11">The sequence shown here is derived from an EMBL/GenBank/DDBJ whole genome shotgun (WGS) entry which is preliminary data.</text>
</comment>
<dbReference type="EMBL" id="JAHLQI010000002">
    <property type="protein sequence ID" value="MBU5489760.1"/>
    <property type="molecule type" value="Genomic_DNA"/>
</dbReference>
<dbReference type="GO" id="GO:0016787">
    <property type="term" value="F:hydrolase activity"/>
    <property type="evidence" value="ECO:0007669"/>
    <property type="project" value="UniProtKB-KW"/>
</dbReference>
<dbReference type="PANTHER" id="PTHR43101">
    <property type="entry name" value="BETA-FRUCTOSIDASE"/>
    <property type="match status" value="1"/>
</dbReference>
<keyword evidence="12" id="KW-1185">Reference proteome</keyword>
<evidence type="ECO:0000256" key="7">
    <source>
        <dbReference type="RuleBase" id="RU362110"/>
    </source>
</evidence>
<feature type="domain" description="Glycosyl hydrolase family 32 C-terminal" evidence="10">
    <location>
        <begin position="420"/>
        <end position="465"/>
    </location>
</feature>
<comment type="subcellular location">
    <subcellularLocation>
        <location evidence="8">Cytoplasm</location>
    </subcellularLocation>
</comment>
<evidence type="ECO:0000256" key="4">
    <source>
        <dbReference type="ARBA" id="ARBA00022801"/>
    </source>
</evidence>
<gene>
    <name evidence="11" type="ORF">KQI75_03800</name>
</gene>
<dbReference type="RefSeq" id="WP_216469416.1">
    <property type="nucleotide sequence ID" value="NZ_JAHLQI010000002.1"/>
</dbReference>
<comment type="pathway">
    <text evidence="1 8">Glycan biosynthesis; sucrose metabolism.</text>
</comment>
<comment type="similarity">
    <text evidence="7">Belongs to the glycosyl hydrolase 32 family.</text>
</comment>